<keyword evidence="5" id="KW-1185">Reference proteome</keyword>
<accession>A0ABZ2G602</accession>
<keyword evidence="2" id="KW-0378">Hydrolase</keyword>
<evidence type="ECO:0000256" key="2">
    <source>
        <dbReference type="ARBA" id="ARBA00022801"/>
    </source>
</evidence>
<dbReference type="RefSeq" id="WP_338504815.1">
    <property type="nucleotide sequence ID" value="NZ_CP145607.1"/>
</dbReference>
<evidence type="ECO:0000256" key="3">
    <source>
        <dbReference type="SAM" id="MobiDB-lite"/>
    </source>
</evidence>
<dbReference type="EMBL" id="CP145607">
    <property type="protein sequence ID" value="WWM71402.1"/>
    <property type="molecule type" value="Genomic_DNA"/>
</dbReference>
<dbReference type="Proteomes" id="UP001382935">
    <property type="component" value="Chromosome"/>
</dbReference>
<reference evidence="4 5" key="1">
    <citation type="submission" date="2024-02" db="EMBL/GenBank/DDBJ databases">
        <title>Full genome sequence of Sphingomonas kaistensis.</title>
        <authorList>
            <person name="Poletto B.L."/>
            <person name="Silva G."/>
            <person name="Galante D."/>
            <person name="Campos K.R."/>
            <person name="Santos M.B.N."/>
            <person name="Sacchi C.T."/>
        </authorList>
    </citation>
    <scope>NUCLEOTIDE SEQUENCE [LARGE SCALE GENOMIC DNA]</scope>
    <source>
        <strain evidence="4 5">MA4R</strain>
    </source>
</reference>
<dbReference type="SUPFAM" id="SSF53474">
    <property type="entry name" value="alpha/beta-Hydrolases"/>
    <property type="match status" value="2"/>
</dbReference>
<sequence>MSTLRSRFANQSDPVRDDRLEEMTGFGANPGNLIARTYRPESLAEGAPLVVVLHGCTQSAGSYNRGAGWTSAADENGFALLFPEQQRANNPNLCFNWFAPTDTKRGSGEAASISQMVQTFCERHALDPARVFITGLSAGGAMTAAMLASYPELFAGGAVIGGLPVGTASTVPEAFERMRGQAAFRPGQLAELIRSASTHQGDWPTLSVWHGSSDATVDASNAAALVEQWRGLHGVEAAPTTTDRIGNHLRRAWSNRDGIEVIEEYVIPGMGHGTPIHAVAANQGEEVGPYMLDVGISSTRRLIAFWKLDGERPSVRKAASPNVTQTRELAAMAPVRRPSRPQSRQPVASSKVQDVIEKALRTAGLMK</sequence>
<proteinExistence type="predicted"/>
<dbReference type="NCBIfam" id="TIGR01840">
    <property type="entry name" value="esterase_phb"/>
    <property type="match status" value="1"/>
</dbReference>
<dbReference type="Gene3D" id="3.40.50.1820">
    <property type="entry name" value="alpha/beta hydrolase"/>
    <property type="match status" value="1"/>
</dbReference>
<dbReference type="InterPro" id="IPR029058">
    <property type="entry name" value="AB_hydrolase_fold"/>
</dbReference>
<evidence type="ECO:0000313" key="4">
    <source>
        <dbReference type="EMBL" id="WWM71402.1"/>
    </source>
</evidence>
<dbReference type="InterPro" id="IPR050955">
    <property type="entry name" value="Plant_Biomass_Hydrol_Est"/>
</dbReference>
<evidence type="ECO:0000256" key="1">
    <source>
        <dbReference type="ARBA" id="ARBA00022729"/>
    </source>
</evidence>
<dbReference type="Pfam" id="PF10503">
    <property type="entry name" value="Esterase_PHB"/>
    <property type="match status" value="1"/>
</dbReference>
<organism evidence="4 5">
    <name type="scientific">Sphingomonas kaistensis</name>
    <dbReference type="NCBI Taxonomy" id="298708"/>
    <lineage>
        <taxon>Bacteria</taxon>
        <taxon>Pseudomonadati</taxon>
        <taxon>Pseudomonadota</taxon>
        <taxon>Alphaproteobacteria</taxon>
        <taxon>Sphingomonadales</taxon>
        <taxon>Sphingomonadaceae</taxon>
        <taxon>Sphingomonas</taxon>
    </lineage>
</organism>
<feature type="region of interest" description="Disordered" evidence="3">
    <location>
        <begin position="1"/>
        <end position="24"/>
    </location>
</feature>
<keyword evidence="1" id="KW-0732">Signal</keyword>
<feature type="compositionally biased region" description="Polar residues" evidence="3">
    <location>
        <begin position="1"/>
        <end position="13"/>
    </location>
</feature>
<protein>
    <submittedName>
        <fullName evidence="4">PHB depolymerase family esterase</fullName>
    </submittedName>
</protein>
<evidence type="ECO:0000313" key="5">
    <source>
        <dbReference type="Proteomes" id="UP001382935"/>
    </source>
</evidence>
<dbReference type="PANTHER" id="PTHR43037:SF1">
    <property type="entry name" value="BLL1128 PROTEIN"/>
    <property type="match status" value="1"/>
</dbReference>
<gene>
    <name evidence="4" type="ORF">V6R86_12160</name>
</gene>
<dbReference type="InterPro" id="IPR010126">
    <property type="entry name" value="Esterase_phb"/>
</dbReference>
<name>A0ABZ2G602_9SPHN</name>
<dbReference type="PANTHER" id="PTHR43037">
    <property type="entry name" value="UNNAMED PRODUCT-RELATED"/>
    <property type="match status" value="1"/>
</dbReference>